<dbReference type="GO" id="GO:0005687">
    <property type="term" value="C:U4 snRNP"/>
    <property type="evidence" value="ECO:0007669"/>
    <property type="project" value="TreeGrafter"/>
</dbReference>
<dbReference type="GO" id="GO:0046540">
    <property type="term" value="C:U4/U6 x U5 tri-snRNP complex"/>
    <property type="evidence" value="ECO:0007669"/>
    <property type="project" value="TreeGrafter"/>
</dbReference>
<evidence type="ECO:0000259" key="12">
    <source>
        <dbReference type="PROSITE" id="PS52002"/>
    </source>
</evidence>
<feature type="domain" description="Sm" evidence="12">
    <location>
        <begin position="4"/>
        <end position="85"/>
    </location>
</feature>
<sequence>MPVSKNAKISTHLNYRIRCTLQDNRQLVGTFKAFDRHMNLILCDCDEFRIVKNKNTKQPRQEKRSLGLVLLRGEHIVSMNVDGPPPPEDSARVPLPGSGMGLSAAAMMGVPPPGMGRPVGRSMPLVTPSAPAVPPPPPSGLAAGPTAWAGVGVPNPALMQPRTGIPPPPPTASTAGAAAAYGRPGAPPAGMAPPPPPPGGARPPY</sequence>
<evidence type="ECO:0000256" key="6">
    <source>
        <dbReference type="ARBA" id="ARBA00022884"/>
    </source>
</evidence>
<evidence type="ECO:0000313" key="15">
    <source>
        <dbReference type="WBParaSite" id="HNAJ_0000855501-mRNA-1"/>
    </source>
</evidence>
<comment type="similarity">
    <text evidence="3">Belongs to the snRNP SmB/SmN family.</text>
</comment>
<evidence type="ECO:0000256" key="9">
    <source>
        <dbReference type="ARBA" id="ARBA00023274"/>
    </source>
</evidence>
<gene>
    <name evidence="13" type="ORF">HNAJ_LOCUS8551</name>
</gene>
<evidence type="ECO:0000256" key="10">
    <source>
        <dbReference type="ARBA" id="ARBA00041355"/>
    </source>
</evidence>
<dbReference type="PANTHER" id="PTHR10701:SF0">
    <property type="entry name" value="SMALL NUCLEAR RIBONUCLEOPROTEIN-ASSOCIATED PROTEIN B"/>
    <property type="match status" value="1"/>
</dbReference>
<reference evidence="15" key="1">
    <citation type="submission" date="2017-02" db="UniProtKB">
        <authorList>
            <consortium name="WormBaseParasite"/>
        </authorList>
    </citation>
    <scope>IDENTIFICATION</scope>
</reference>
<dbReference type="EMBL" id="UZAE01012318">
    <property type="protein sequence ID" value="VDO04544.1"/>
    <property type="molecule type" value="Genomic_DNA"/>
</dbReference>
<dbReference type="GO" id="GO:0000398">
    <property type="term" value="P:mRNA splicing, via spliceosome"/>
    <property type="evidence" value="ECO:0007669"/>
    <property type="project" value="TreeGrafter"/>
</dbReference>
<dbReference type="OrthoDB" id="2020720at2759"/>
<dbReference type="InterPro" id="IPR010920">
    <property type="entry name" value="LSM_dom_sf"/>
</dbReference>
<proteinExistence type="inferred from homology"/>
<dbReference type="GO" id="GO:0071013">
    <property type="term" value="C:catalytic step 2 spliceosome"/>
    <property type="evidence" value="ECO:0007669"/>
    <property type="project" value="TreeGrafter"/>
</dbReference>
<keyword evidence="6" id="KW-0694">RNA-binding</keyword>
<dbReference type="Pfam" id="PF01423">
    <property type="entry name" value="LSM"/>
    <property type="match status" value="1"/>
</dbReference>
<evidence type="ECO:0000256" key="2">
    <source>
        <dbReference type="ARBA" id="ARBA00004496"/>
    </source>
</evidence>
<dbReference type="WBParaSite" id="HNAJ_0000855501-mRNA-1">
    <property type="protein sequence ID" value="HNAJ_0000855501-mRNA-1"/>
    <property type="gene ID" value="HNAJ_0000855501"/>
</dbReference>
<dbReference type="GO" id="GO:0005737">
    <property type="term" value="C:cytoplasm"/>
    <property type="evidence" value="ECO:0007669"/>
    <property type="project" value="UniProtKB-SubCell"/>
</dbReference>
<keyword evidence="4" id="KW-0963">Cytoplasm</keyword>
<dbReference type="GO" id="GO:0005685">
    <property type="term" value="C:U1 snRNP"/>
    <property type="evidence" value="ECO:0007669"/>
    <property type="project" value="TreeGrafter"/>
</dbReference>
<organism evidence="15">
    <name type="scientific">Rodentolepis nana</name>
    <name type="common">Dwarf tapeworm</name>
    <name type="synonym">Hymenolepis nana</name>
    <dbReference type="NCBI Taxonomy" id="102285"/>
    <lineage>
        <taxon>Eukaryota</taxon>
        <taxon>Metazoa</taxon>
        <taxon>Spiralia</taxon>
        <taxon>Lophotrochozoa</taxon>
        <taxon>Platyhelminthes</taxon>
        <taxon>Cestoda</taxon>
        <taxon>Eucestoda</taxon>
        <taxon>Cyclophyllidea</taxon>
        <taxon>Hymenolepididae</taxon>
        <taxon>Rodentolepis</taxon>
    </lineage>
</organism>
<evidence type="ECO:0000313" key="13">
    <source>
        <dbReference type="EMBL" id="VDO04544.1"/>
    </source>
</evidence>
<keyword evidence="14" id="KW-1185">Reference proteome</keyword>
<dbReference type="InterPro" id="IPR050914">
    <property type="entry name" value="snRNP_SmB/NAA38-like"/>
</dbReference>
<keyword evidence="8" id="KW-0539">Nucleus</keyword>
<feature type="compositionally biased region" description="Low complexity" evidence="11">
    <location>
        <begin position="172"/>
        <end position="184"/>
    </location>
</feature>
<dbReference type="GO" id="GO:0070990">
    <property type="term" value="F:snRNP binding"/>
    <property type="evidence" value="ECO:0007669"/>
    <property type="project" value="TreeGrafter"/>
</dbReference>
<dbReference type="Proteomes" id="UP000278807">
    <property type="component" value="Unassembled WGS sequence"/>
</dbReference>
<dbReference type="PANTHER" id="PTHR10701">
    <property type="entry name" value="SMALL NUCLEAR RIBONUCLEOPROTEIN-ASSOCIATED PROTEIN B AND N"/>
    <property type="match status" value="1"/>
</dbReference>
<name>A0A0R3TMK9_RODNA</name>
<evidence type="ECO:0000256" key="1">
    <source>
        <dbReference type="ARBA" id="ARBA00004123"/>
    </source>
</evidence>
<keyword evidence="5" id="KW-0507">mRNA processing</keyword>
<dbReference type="AlphaFoldDB" id="A0A0R3TMK9"/>
<dbReference type="InterPro" id="IPR001163">
    <property type="entry name" value="Sm_dom_euk/arc"/>
</dbReference>
<evidence type="ECO:0000256" key="5">
    <source>
        <dbReference type="ARBA" id="ARBA00022664"/>
    </source>
</evidence>
<dbReference type="GO" id="GO:0005686">
    <property type="term" value="C:U2 snRNP"/>
    <property type="evidence" value="ECO:0007669"/>
    <property type="project" value="TreeGrafter"/>
</dbReference>
<dbReference type="STRING" id="102285.A0A0R3TMK9"/>
<reference evidence="13 14" key="2">
    <citation type="submission" date="2018-11" db="EMBL/GenBank/DDBJ databases">
        <authorList>
            <consortium name="Pathogen Informatics"/>
        </authorList>
    </citation>
    <scope>NUCLEOTIDE SEQUENCE [LARGE SCALE GENOMIC DNA]</scope>
</reference>
<evidence type="ECO:0000256" key="8">
    <source>
        <dbReference type="ARBA" id="ARBA00023242"/>
    </source>
</evidence>
<evidence type="ECO:0000256" key="3">
    <source>
        <dbReference type="ARBA" id="ARBA00009123"/>
    </source>
</evidence>
<keyword evidence="7" id="KW-0508">mRNA splicing</keyword>
<dbReference type="SMART" id="SM00651">
    <property type="entry name" value="Sm"/>
    <property type="match status" value="1"/>
</dbReference>
<dbReference type="CDD" id="cd01717">
    <property type="entry name" value="Sm_B"/>
    <property type="match status" value="1"/>
</dbReference>
<evidence type="ECO:0000256" key="7">
    <source>
        <dbReference type="ARBA" id="ARBA00023187"/>
    </source>
</evidence>
<keyword evidence="9" id="KW-0687">Ribonucleoprotein</keyword>
<comment type="subcellular location">
    <subcellularLocation>
        <location evidence="2">Cytoplasm</location>
    </subcellularLocation>
    <subcellularLocation>
        <location evidence="1">Nucleus</location>
    </subcellularLocation>
</comment>
<dbReference type="PROSITE" id="PS52002">
    <property type="entry name" value="SM"/>
    <property type="match status" value="1"/>
</dbReference>
<evidence type="ECO:0000256" key="11">
    <source>
        <dbReference type="SAM" id="MobiDB-lite"/>
    </source>
</evidence>
<protein>
    <recommendedName>
        <fullName evidence="10">Sm protein B</fullName>
    </recommendedName>
</protein>
<evidence type="ECO:0000256" key="4">
    <source>
        <dbReference type="ARBA" id="ARBA00022490"/>
    </source>
</evidence>
<dbReference type="InterPro" id="IPR047575">
    <property type="entry name" value="Sm"/>
</dbReference>
<dbReference type="GO" id="GO:0071004">
    <property type="term" value="C:U2-type prespliceosome"/>
    <property type="evidence" value="ECO:0007669"/>
    <property type="project" value="TreeGrafter"/>
</dbReference>
<evidence type="ECO:0000313" key="14">
    <source>
        <dbReference type="Proteomes" id="UP000278807"/>
    </source>
</evidence>
<dbReference type="GO" id="GO:0003723">
    <property type="term" value="F:RNA binding"/>
    <property type="evidence" value="ECO:0007669"/>
    <property type="project" value="UniProtKB-KW"/>
</dbReference>
<accession>A0A0R3TMK9</accession>
<dbReference type="Gene3D" id="2.30.30.100">
    <property type="match status" value="1"/>
</dbReference>
<dbReference type="GO" id="GO:0005682">
    <property type="term" value="C:U5 snRNP"/>
    <property type="evidence" value="ECO:0007669"/>
    <property type="project" value="TreeGrafter"/>
</dbReference>
<feature type="compositionally biased region" description="Pro residues" evidence="11">
    <location>
        <begin position="185"/>
        <end position="205"/>
    </location>
</feature>
<dbReference type="SUPFAM" id="SSF50182">
    <property type="entry name" value="Sm-like ribonucleoproteins"/>
    <property type="match status" value="1"/>
</dbReference>
<feature type="region of interest" description="Disordered" evidence="11">
    <location>
        <begin position="127"/>
        <end position="205"/>
    </location>
</feature>